<evidence type="ECO:0000313" key="13">
    <source>
        <dbReference type="Proteomes" id="UP000549394"/>
    </source>
</evidence>
<accession>A0A7I8VAV7</accession>
<dbReference type="Gene3D" id="1.20.1070.10">
    <property type="entry name" value="Rhodopsin 7-helix transmembrane proteins"/>
    <property type="match status" value="1"/>
</dbReference>
<dbReference type="AlphaFoldDB" id="A0A7I8VAV7"/>
<feature type="transmembrane region" description="Helical" evidence="10">
    <location>
        <begin position="285"/>
        <end position="304"/>
    </location>
</feature>
<feature type="transmembrane region" description="Helical" evidence="10">
    <location>
        <begin position="59"/>
        <end position="79"/>
    </location>
</feature>
<comment type="caution">
    <text evidence="12">The sequence shown here is derived from an EMBL/GenBank/DDBJ whole genome shotgun (WGS) entry which is preliminary data.</text>
</comment>
<feature type="transmembrane region" description="Helical" evidence="10">
    <location>
        <begin position="239"/>
        <end position="265"/>
    </location>
</feature>
<evidence type="ECO:0000313" key="12">
    <source>
        <dbReference type="EMBL" id="CAD5112331.1"/>
    </source>
</evidence>
<feature type="transmembrane region" description="Helical" evidence="10">
    <location>
        <begin position="20"/>
        <end position="47"/>
    </location>
</feature>
<evidence type="ECO:0000256" key="2">
    <source>
        <dbReference type="ARBA" id="ARBA00010663"/>
    </source>
</evidence>
<comment type="similarity">
    <text evidence="2 9">Belongs to the G-protein coupled receptor 1 family.</text>
</comment>
<evidence type="ECO:0000256" key="3">
    <source>
        <dbReference type="ARBA" id="ARBA00022692"/>
    </source>
</evidence>
<dbReference type="Pfam" id="PF00001">
    <property type="entry name" value="7tm_1"/>
    <property type="match status" value="1"/>
</dbReference>
<dbReference type="InterPro" id="IPR017452">
    <property type="entry name" value="GPCR_Rhodpsn_7TM"/>
</dbReference>
<gene>
    <name evidence="12" type="ORF">DGYR_LOCUS1497</name>
</gene>
<comment type="subcellular location">
    <subcellularLocation>
        <location evidence="1">Membrane</location>
        <topology evidence="1">Multi-pass membrane protein</topology>
    </subcellularLocation>
</comment>
<dbReference type="PROSITE" id="PS50262">
    <property type="entry name" value="G_PROTEIN_RECEP_F1_2"/>
    <property type="match status" value="1"/>
</dbReference>
<evidence type="ECO:0000256" key="8">
    <source>
        <dbReference type="ARBA" id="ARBA00023224"/>
    </source>
</evidence>
<evidence type="ECO:0000259" key="11">
    <source>
        <dbReference type="PROSITE" id="PS50262"/>
    </source>
</evidence>
<dbReference type="SUPFAM" id="SSF81321">
    <property type="entry name" value="Family A G protein-coupled receptor-like"/>
    <property type="match status" value="1"/>
</dbReference>
<dbReference type="PANTHER" id="PTHR45695">
    <property type="entry name" value="LEUCOKININ RECEPTOR-RELATED"/>
    <property type="match status" value="1"/>
</dbReference>
<feature type="transmembrane region" description="Helical" evidence="10">
    <location>
        <begin position="99"/>
        <end position="123"/>
    </location>
</feature>
<feature type="transmembrane region" description="Helical" evidence="10">
    <location>
        <begin position="135"/>
        <end position="159"/>
    </location>
</feature>
<sequence length="330" mass="37022">MNNVSNESNSEVPVWKAMTALKISGICAYITVFTVAVVNNLIVLTVIVTQKNMRNSTNLFIGNLAVADLTVAFLVQPFTLFHELLMEWPFGGFTCKLVAYLQGLAVSASVSTLAAVAVERYFAVVLSKGGNQLQGFWAAFVLFLLWTIPAVLNIPWILFFDTKTIQGPKITLTICRPQTNFYFRSYFIGVVLLAFYVLPLLFMCVCYALIGLKVWGRARGLKISSSAAARNIHRSKIRIVRMLCTVTVVFAISWLPVHIVTLYVTINKPLTLDENRLIREGVRPIVRFVSSVNTAVNPFIYCYFSKQFRRGFSKIIGRRFVCSDRGSNDI</sequence>
<keyword evidence="3 9" id="KW-0812">Transmembrane</keyword>
<dbReference type="Proteomes" id="UP000549394">
    <property type="component" value="Unassembled WGS sequence"/>
</dbReference>
<dbReference type="GO" id="GO:0005886">
    <property type="term" value="C:plasma membrane"/>
    <property type="evidence" value="ECO:0007669"/>
    <property type="project" value="TreeGrafter"/>
</dbReference>
<keyword evidence="6 10" id="KW-0472">Membrane</keyword>
<organism evidence="12 13">
    <name type="scientific">Dimorphilus gyrociliatus</name>
    <dbReference type="NCBI Taxonomy" id="2664684"/>
    <lineage>
        <taxon>Eukaryota</taxon>
        <taxon>Metazoa</taxon>
        <taxon>Spiralia</taxon>
        <taxon>Lophotrochozoa</taxon>
        <taxon>Annelida</taxon>
        <taxon>Polychaeta</taxon>
        <taxon>Polychaeta incertae sedis</taxon>
        <taxon>Dinophilidae</taxon>
        <taxon>Dimorphilus</taxon>
    </lineage>
</organism>
<name>A0A7I8VAV7_9ANNE</name>
<feature type="domain" description="G-protein coupled receptors family 1 profile" evidence="11">
    <location>
        <begin position="39"/>
        <end position="301"/>
    </location>
</feature>
<dbReference type="PANTHER" id="PTHR45695:SF22">
    <property type="entry name" value="G-PROTEIN COUPLED RECEPTORS FAMILY 1 PROFILE DOMAIN-CONTAINING PROTEIN"/>
    <property type="match status" value="1"/>
</dbReference>
<dbReference type="PRINTS" id="PR01012">
    <property type="entry name" value="NRPEPTIDEYR"/>
</dbReference>
<dbReference type="PROSITE" id="PS00237">
    <property type="entry name" value="G_PROTEIN_RECEP_F1_1"/>
    <property type="match status" value="1"/>
</dbReference>
<dbReference type="EMBL" id="CAJFCJ010000002">
    <property type="protein sequence ID" value="CAD5112331.1"/>
    <property type="molecule type" value="Genomic_DNA"/>
</dbReference>
<dbReference type="InterPro" id="IPR000611">
    <property type="entry name" value="NPY_rcpt"/>
</dbReference>
<dbReference type="GO" id="GO:0004983">
    <property type="term" value="F:neuropeptide Y receptor activity"/>
    <property type="evidence" value="ECO:0007669"/>
    <property type="project" value="InterPro"/>
</dbReference>
<keyword evidence="8 9" id="KW-0807">Transducer</keyword>
<dbReference type="PRINTS" id="PR00237">
    <property type="entry name" value="GPCRRHODOPSN"/>
</dbReference>
<keyword evidence="13" id="KW-1185">Reference proteome</keyword>
<keyword evidence="7 9" id="KW-0675">Receptor</keyword>
<evidence type="ECO:0000256" key="6">
    <source>
        <dbReference type="ARBA" id="ARBA00023136"/>
    </source>
</evidence>
<protein>
    <submittedName>
        <fullName evidence="12">DgyrCDS1563</fullName>
    </submittedName>
</protein>
<evidence type="ECO:0000256" key="10">
    <source>
        <dbReference type="SAM" id="Phobius"/>
    </source>
</evidence>
<evidence type="ECO:0000256" key="9">
    <source>
        <dbReference type="RuleBase" id="RU000688"/>
    </source>
</evidence>
<evidence type="ECO:0000256" key="7">
    <source>
        <dbReference type="ARBA" id="ARBA00023170"/>
    </source>
</evidence>
<dbReference type="InterPro" id="IPR000276">
    <property type="entry name" value="GPCR_Rhodpsn"/>
</dbReference>
<keyword evidence="5 9" id="KW-0297">G-protein coupled receptor</keyword>
<evidence type="ECO:0000256" key="4">
    <source>
        <dbReference type="ARBA" id="ARBA00022989"/>
    </source>
</evidence>
<feature type="transmembrane region" description="Helical" evidence="10">
    <location>
        <begin position="186"/>
        <end position="210"/>
    </location>
</feature>
<evidence type="ECO:0000256" key="1">
    <source>
        <dbReference type="ARBA" id="ARBA00004141"/>
    </source>
</evidence>
<proteinExistence type="inferred from homology"/>
<dbReference type="OrthoDB" id="5975505at2759"/>
<evidence type="ECO:0000256" key="5">
    <source>
        <dbReference type="ARBA" id="ARBA00023040"/>
    </source>
</evidence>
<keyword evidence="4 10" id="KW-1133">Transmembrane helix</keyword>
<reference evidence="12 13" key="1">
    <citation type="submission" date="2020-08" db="EMBL/GenBank/DDBJ databases">
        <authorList>
            <person name="Hejnol A."/>
        </authorList>
    </citation>
    <scope>NUCLEOTIDE SEQUENCE [LARGE SCALE GENOMIC DNA]</scope>
</reference>